<accession>D5AXB7</accession>
<dbReference type="AlphaFoldDB" id="D5AXB7"/>
<proteinExistence type="predicted"/>
<evidence type="ECO:0000313" key="2">
    <source>
        <dbReference type="Proteomes" id="UP000006931"/>
    </source>
</evidence>
<dbReference type="KEGG" id="rpq:rpr22_CDSx558"/>
<protein>
    <submittedName>
        <fullName evidence="1">Uncharacterized protein</fullName>
    </submittedName>
</protein>
<evidence type="ECO:0000313" key="1">
    <source>
        <dbReference type="EMBL" id="ADE30056.1"/>
    </source>
</evidence>
<sequence length="23" mass="2656">MSLQVAIDCMVIASKLFHKQFFV</sequence>
<gene>
    <name evidence="1" type="ORF">rpr22_CDSx558</name>
</gene>
<dbReference type="Proteomes" id="UP000006931">
    <property type="component" value="Chromosome"/>
</dbReference>
<reference evidence="1 2" key="1">
    <citation type="journal article" date="2010" name="Genome Res.">
        <title>Genomic, proteomic, and transcriptomic analysis of virulent and avirulent Rickettsia prowazekii reveals its adaptive mutation capabilities.</title>
        <authorList>
            <person name="Bechah Y."/>
            <person name="El Karkouri K."/>
            <person name="Mediannikov O."/>
            <person name="Leroy Q."/>
            <person name="Pelletier N."/>
            <person name="Robert C."/>
            <person name="Medigue C."/>
            <person name="Mege J.L."/>
            <person name="Raoult D."/>
        </authorList>
    </citation>
    <scope>NUCLEOTIDE SEQUENCE [LARGE SCALE GENOMIC DNA]</scope>
    <source>
        <strain evidence="1 2">Rp22</strain>
    </source>
</reference>
<name>D5AXB7_RICPP</name>
<organism evidence="1 2">
    <name type="scientific">Rickettsia prowazekii (strain Rp22)</name>
    <dbReference type="NCBI Taxonomy" id="449216"/>
    <lineage>
        <taxon>Bacteria</taxon>
        <taxon>Pseudomonadati</taxon>
        <taxon>Pseudomonadota</taxon>
        <taxon>Alphaproteobacteria</taxon>
        <taxon>Rickettsiales</taxon>
        <taxon>Rickettsiaceae</taxon>
        <taxon>Rickettsieae</taxon>
        <taxon>Rickettsia</taxon>
        <taxon>typhus group</taxon>
    </lineage>
</organism>
<dbReference type="EMBL" id="CP001584">
    <property type="protein sequence ID" value="ADE30056.1"/>
    <property type="molecule type" value="Genomic_DNA"/>
</dbReference>
<dbReference type="HOGENOM" id="CLU_3423077_0_0_5"/>